<keyword evidence="3" id="KW-1185">Reference proteome</keyword>
<keyword evidence="1" id="KW-0472">Membrane</keyword>
<protein>
    <submittedName>
        <fullName evidence="2">Uncharacterized protein</fullName>
    </submittedName>
</protein>
<dbReference type="EMBL" id="AP028127">
    <property type="protein sequence ID" value="BEH90936.1"/>
    <property type="molecule type" value="Genomic_DNA"/>
</dbReference>
<gene>
    <name evidence="2" type="ORF">T23_10380</name>
</gene>
<keyword evidence="1" id="KW-0812">Transmembrane</keyword>
<dbReference type="Proteomes" id="UP001432099">
    <property type="component" value="Chromosome"/>
</dbReference>
<accession>A0ABN6ZBH0</accession>
<evidence type="ECO:0000313" key="2">
    <source>
        <dbReference type="EMBL" id="BEH90936.1"/>
    </source>
</evidence>
<organism evidence="2 3">
    <name type="scientific">Turicibacter faecis</name>
    <dbReference type="NCBI Taxonomy" id="2963365"/>
    <lineage>
        <taxon>Bacteria</taxon>
        <taxon>Bacillati</taxon>
        <taxon>Bacillota</taxon>
        <taxon>Erysipelotrichia</taxon>
        <taxon>Erysipelotrichales</taxon>
        <taxon>Turicibacteraceae</taxon>
        <taxon>Turicibacter</taxon>
    </lineage>
</organism>
<evidence type="ECO:0000256" key="1">
    <source>
        <dbReference type="SAM" id="Phobius"/>
    </source>
</evidence>
<proteinExistence type="predicted"/>
<feature type="transmembrane region" description="Helical" evidence="1">
    <location>
        <begin position="34"/>
        <end position="51"/>
    </location>
</feature>
<reference evidence="2" key="1">
    <citation type="journal article" date="2024" name="Int. J. Syst. Evol. Microbiol.">
        <title>Turicibacter faecis sp. nov., isolated from faeces of heart failure mouse model.</title>
        <authorList>
            <person name="Imamura Y."/>
            <person name="Motooka D."/>
            <person name="Nakajima Y."/>
            <person name="Ito S."/>
            <person name="Kitakaze M."/>
            <person name="Iida T."/>
            <person name="Nakamura S."/>
        </authorList>
    </citation>
    <scope>NUCLEOTIDE SEQUENCE</scope>
    <source>
        <strain evidence="2">TC023</strain>
    </source>
</reference>
<sequence>MSNKRMGMMIILLSIFCLILRIPKLFTTPSAWDIFWGAISCLNLFMGVRIMRYPCVIEYEDDDEDEYEQ</sequence>
<evidence type="ECO:0000313" key="3">
    <source>
        <dbReference type="Proteomes" id="UP001432099"/>
    </source>
</evidence>
<name>A0ABN6ZBH0_9FIRM</name>
<keyword evidence="1" id="KW-1133">Transmembrane helix</keyword>